<dbReference type="PANTHER" id="PTHR16222:SF12">
    <property type="entry name" value="ADP-RIBOSYLGLYCOHYDROLASE-RELATED"/>
    <property type="match status" value="1"/>
</dbReference>
<dbReference type="GO" id="GO:0016787">
    <property type="term" value="F:hydrolase activity"/>
    <property type="evidence" value="ECO:0007669"/>
    <property type="project" value="UniProtKB-KW"/>
</dbReference>
<sequence>MLGAIAGDIIGSVYEWNNIKTKEFPLFGPKSSFTDDSILTIALADAILHEKDYGETMRQYYRRYPEASYGGRFDQWASNPDSGHDNGPYNSWGNGSAMRTSPVGYAFPDLNEVLFRAEYYAAFTHNHPEGIAGAQSTAAAIFLARTGASKSEIASFVIQRFGYDLSKSLNEIRPYYRFDESCRGTVPQAITAFLESVGYEDAIRNAISLGGDSDTLACITGGIAEAFYGGVPEAIRMRAMAILDGRLRGVVDAFYRAFFDASYTR</sequence>
<dbReference type="InterPro" id="IPR005502">
    <property type="entry name" value="Ribosyl_crysJ1"/>
</dbReference>
<accession>A0A450S3B0</accession>
<feature type="binding site" evidence="1">
    <location>
        <position position="215"/>
    </location>
    <ligand>
        <name>Mg(2+)</name>
        <dbReference type="ChEBI" id="CHEBI:18420"/>
        <label>1</label>
    </ligand>
</feature>
<keyword evidence="2" id="KW-0378">Hydrolase</keyword>
<feature type="binding site" evidence="1">
    <location>
        <position position="36"/>
    </location>
    <ligand>
        <name>Mg(2+)</name>
        <dbReference type="ChEBI" id="CHEBI:18420"/>
        <label>1</label>
    </ligand>
</feature>
<feature type="binding site" evidence="1">
    <location>
        <position position="34"/>
    </location>
    <ligand>
        <name>Mg(2+)</name>
        <dbReference type="ChEBI" id="CHEBI:18420"/>
        <label>1</label>
    </ligand>
</feature>
<organism evidence="2">
    <name type="scientific">Candidatus Kentrum sp. DK</name>
    <dbReference type="NCBI Taxonomy" id="2126562"/>
    <lineage>
        <taxon>Bacteria</taxon>
        <taxon>Pseudomonadati</taxon>
        <taxon>Pseudomonadota</taxon>
        <taxon>Gammaproteobacteria</taxon>
        <taxon>Candidatus Kentrum</taxon>
    </lineage>
</organism>
<dbReference type="AlphaFoldDB" id="A0A450S3B0"/>
<dbReference type="GO" id="GO:0046872">
    <property type="term" value="F:metal ion binding"/>
    <property type="evidence" value="ECO:0007669"/>
    <property type="project" value="UniProtKB-KW"/>
</dbReference>
<feature type="binding site" evidence="1">
    <location>
        <position position="214"/>
    </location>
    <ligand>
        <name>Mg(2+)</name>
        <dbReference type="ChEBI" id="CHEBI:18420"/>
        <label>1</label>
    </ligand>
</feature>
<evidence type="ECO:0000256" key="1">
    <source>
        <dbReference type="PIRSR" id="PIRSR605502-1"/>
    </source>
</evidence>
<gene>
    <name evidence="2" type="ORF">BECKDK2373C_GA0170839_101411</name>
</gene>
<comment type="cofactor">
    <cofactor evidence="1">
        <name>Mg(2+)</name>
        <dbReference type="ChEBI" id="CHEBI:18420"/>
    </cofactor>
    <text evidence="1">Binds 2 magnesium ions per subunit.</text>
</comment>
<dbReference type="InterPro" id="IPR036705">
    <property type="entry name" value="Ribosyl_crysJ1_sf"/>
</dbReference>
<feature type="binding site" evidence="1">
    <location>
        <position position="212"/>
    </location>
    <ligand>
        <name>Mg(2+)</name>
        <dbReference type="ChEBI" id="CHEBI:18420"/>
        <label>1</label>
    </ligand>
</feature>
<dbReference type="InterPro" id="IPR050792">
    <property type="entry name" value="ADP-ribosylglycohydrolase"/>
</dbReference>
<keyword evidence="1" id="KW-0479">Metal-binding</keyword>
<proteinExistence type="predicted"/>
<keyword evidence="1" id="KW-0460">Magnesium</keyword>
<evidence type="ECO:0000313" key="2">
    <source>
        <dbReference type="EMBL" id="VFJ46139.1"/>
    </source>
</evidence>
<dbReference type="PANTHER" id="PTHR16222">
    <property type="entry name" value="ADP-RIBOSYLGLYCOHYDROLASE"/>
    <property type="match status" value="1"/>
</dbReference>
<dbReference type="EMBL" id="CAADEY010000014">
    <property type="protein sequence ID" value="VFJ46139.1"/>
    <property type="molecule type" value="Genomic_DNA"/>
</dbReference>
<feature type="binding site" evidence="1">
    <location>
        <position position="35"/>
    </location>
    <ligand>
        <name>Mg(2+)</name>
        <dbReference type="ChEBI" id="CHEBI:18420"/>
        <label>1</label>
    </ligand>
</feature>
<reference evidence="2" key="1">
    <citation type="submission" date="2019-02" db="EMBL/GenBank/DDBJ databases">
        <authorList>
            <person name="Gruber-Vodicka R. H."/>
            <person name="Seah K. B. B."/>
        </authorList>
    </citation>
    <scope>NUCLEOTIDE SEQUENCE</scope>
    <source>
        <strain evidence="2">BECK_DK161</strain>
    </source>
</reference>
<dbReference type="Pfam" id="PF03747">
    <property type="entry name" value="ADP_ribosyl_GH"/>
    <property type="match status" value="1"/>
</dbReference>
<dbReference type="SUPFAM" id="SSF101478">
    <property type="entry name" value="ADP-ribosylglycohydrolase"/>
    <property type="match status" value="1"/>
</dbReference>
<name>A0A450S3B0_9GAMM</name>
<protein>
    <submittedName>
        <fullName evidence="2">ADP-ribosylglycohydrolase</fullName>
    </submittedName>
</protein>
<dbReference type="Gene3D" id="1.10.4080.10">
    <property type="entry name" value="ADP-ribosylation/Crystallin J1"/>
    <property type="match status" value="1"/>
</dbReference>